<keyword evidence="7" id="KW-0624">Polysaccharide degradation</keyword>
<feature type="compositionally biased region" description="Low complexity" evidence="8">
    <location>
        <begin position="26"/>
        <end position="47"/>
    </location>
</feature>
<keyword evidence="4 9" id="KW-0732">Signal</keyword>
<name>A0ABQ4G9H6_9ACTN</name>
<evidence type="ECO:0000256" key="6">
    <source>
        <dbReference type="ARBA" id="ARBA00023277"/>
    </source>
</evidence>
<keyword evidence="2" id="KW-0964">Secreted</keyword>
<accession>A0ABQ4G9H6</accession>
<comment type="subcellular location">
    <subcellularLocation>
        <location evidence="1">Secreted</location>
    </subcellularLocation>
</comment>
<dbReference type="PANTHER" id="PTHR38050:SF2">
    <property type="entry name" value="FERULOYL ESTERASE C-RELATED"/>
    <property type="match status" value="1"/>
</dbReference>
<dbReference type="EMBL" id="BOOC01000043">
    <property type="protein sequence ID" value="GIH43722.1"/>
    <property type="molecule type" value="Genomic_DNA"/>
</dbReference>
<proteinExistence type="predicted"/>
<keyword evidence="6" id="KW-0119">Carbohydrate metabolism</keyword>
<evidence type="ECO:0000256" key="5">
    <source>
        <dbReference type="ARBA" id="ARBA00022801"/>
    </source>
</evidence>
<evidence type="ECO:0000256" key="8">
    <source>
        <dbReference type="SAM" id="MobiDB-lite"/>
    </source>
</evidence>
<evidence type="ECO:0000256" key="1">
    <source>
        <dbReference type="ARBA" id="ARBA00004613"/>
    </source>
</evidence>
<dbReference type="InterPro" id="IPR043595">
    <property type="entry name" value="FaeB/C/D"/>
</dbReference>
<dbReference type="Gene3D" id="3.40.50.1820">
    <property type="entry name" value="alpha/beta hydrolase"/>
    <property type="match status" value="1"/>
</dbReference>
<dbReference type="SUPFAM" id="SSF53474">
    <property type="entry name" value="alpha/beta-Hydrolases"/>
    <property type="match status" value="1"/>
</dbReference>
<dbReference type="PANTHER" id="PTHR38050">
    <property type="match status" value="1"/>
</dbReference>
<gene>
    <name evidence="10" type="primary">lpqC</name>
    <name evidence="10" type="ORF">Mco01_67220</name>
</gene>
<keyword evidence="5" id="KW-0378">Hydrolase</keyword>
<evidence type="ECO:0000313" key="11">
    <source>
        <dbReference type="Proteomes" id="UP000603904"/>
    </source>
</evidence>
<protein>
    <submittedName>
        <fullName evidence="10">Esterase</fullName>
    </submittedName>
</protein>
<evidence type="ECO:0000256" key="9">
    <source>
        <dbReference type="SAM" id="SignalP"/>
    </source>
</evidence>
<evidence type="ECO:0000313" key="10">
    <source>
        <dbReference type="EMBL" id="GIH43722.1"/>
    </source>
</evidence>
<dbReference type="RefSeq" id="WP_204060780.1">
    <property type="nucleotide sequence ID" value="NZ_BAAAGP010000033.1"/>
</dbReference>
<dbReference type="InterPro" id="IPR029058">
    <property type="entry name" value="AB_hydrolase_fold"/>
</dbReference>
<sequence>MARPSRLGAVLTGVLVALAACSSAPSSSSSPGAAAPPVRASASVPPRGASTGCGKTPPTGGRREVKAGGRTLGFLLTLPAGFPNTSPAPLVLNYHGLGSNAVQQDAYTRLPVAGSNLGYIVVTPESASGLPGWILPGFGRFADPDIEIKAAAALLDHLEATLCVDTTREFATGMSNGAGMAAALVCGLDGRLAAVAPVSGLTIAPPCAHPRPTTIVAFHGTGDRVVPFDGGRVRLSGRIQGYQVPAWLSRVRLPSFETTLARWTRAMGCRPSSTSRPAPDVTLRTFPCAGGATVEAYVVDGGGHTWPGGIALDALGRTARLDATGLILQAFGHAAAPR</sequence>
<evidence type="ECO:0000256" key="4">
    <source>
        <dbReference type="ARBA" id="ARBA00022729"/>
    </source>
</evidence>
<keyword evidence="3" id="KW-0858">Xylan degradation</keyword>
<feature type="signal peptide" evidence="9">
    <location>
        <begin position="1"/>
        <end position="19"/>
    </location>
</feature>
<evidence type="ECO:0000256" key="3">
    <source>
        <dbReference type="ARBA" id="ARBA00022651"/>
    </source>
</evidence>
<keyword evidence="11" id="KW-1185">Reference proteome</keyword>
<reference evidence="10 11" key="1">
    <citation type="submission" date="2021-01" db="EMBL/GenBank/DDBJ databases">
        <title>Whole genome shotgun sequence of Microbispora corallina NBRC 16416.</title>
        <authorList>
            <person name="Komaki H."/>
            <person name="Tamura T."/>
        </authorList>
    </citation>
    <scope>NUCLEOTIDE SEQUENCE [LARGE SCALE GENOMIC DNA]</scope>
    <source>
        <strain evidence="10 11">NBRC 16416</strain>
    </source>
</reference>
<feature type="chain" id="PRO_5046457080" evidence="9">
    <location>
        <begin position="20"/>
        <end position="338"/>
    </location>
</feature>
<evidence type="ECO:0000256" key="7">
    <source>
        <dbReference type="ARBA" id="ARBA00023326"/>
    </source>
</evidence>
<evidence type="ECO:0000256" key="2">
    <source>
        <dbReference type="ARBA" id="ARBA00022525"/>
    </source>
</evidence>
<dbReference type="Proteomes" id="UP000603904">
    <property type="component" value="Unassembled WGS sequence"/>
</dbReference>
<dbReference type="PROSITE" id="PS51257">
    <property type="entry name" value="PROKAR_LIPOPROTEIN"/>
    <property type="match status" value="1"/>
</dbReference>
<feature type="region of interest" description="Disordered" evidence="8">
    <location>
        <begin position="26"/>
        <end position="64"/>
    </location>
</feature>
<organism evidence="10 11">
    <name type="scientific">Microbispora corallina</name>
    <dbReference type="NCBI Taxonomy" id="83302"/>
    <lineage>
        <taxon>Bacteria</taxon>
        <taxon>Bacillati</taxon>
        <taxon>Actinomycetota</taxon>
        <taxon>Actinomycetes</taxon>
        <taxon>Streptosporangiales</taxon>
        <taxon>Streptosporangiaceae</taxon>
        <taxon>Microbispora</taxon>
    </lineage>
</organism>
<comment type="caution">
    <text evidence="10">The sequence shown here is derived from an EMBL/GenBank/DDBJ whole genome shotgun (WGS) entry which is preliminary data.</text>
</comment>